<dbReference type="EMBL" id="JAUSWB010000001">
    <property type="protein sequence ID" value="MDQ0427496.1"/>
    <property type="molecule type" value="Genomic_DNA"/>
</dbReference>
<name>A0ABU0GQ74_9BACL</name>
<organism evidence="1 2">
    <name type="scientific">Planomicrobium stackebrandtii</name>
    <dbReference type="NCBI Taxonomy" id="253160"/>
    <lineage>
        <taxon>Bacteria</taxon>
        <taxon>Bacillati</taxon>
        <taxon>Bacillota</taxon>
        <taxon>Bacilli</taxon>
        <taxon>Bacillales</taxon>
        <taxon>Caryophanaceae</taxon>
        <taxon>Planomicrobium</taxon>
    </lineage>
</organism>
<dbReference type="Proteomes" id="UP001241988">
    <property type="component" value="Unassembled WGS sequence"/>
</dbReference>
<sequence>MKLNHIKDLLIITCNFNASTITHTFAIDDGEDALIVKCIKDTFIIEITSRESRHIEQYTSVDQAAERLFNKMDSNKVS</sequence>
<keyword evidence="2" id="KW-1185">Reference proteome</keyword>
<gene>
    <name evidence="1" type="ORF">QOZ98_000321</name>
</gene>
<evidence type="ECO:0000313" key="1">
    <source>
        <dbReference type="EMBL" id="MDQ0427496.1"/>
    </source>
</evidence>
<evidence type="ECO:0000313" key="2">
    <source>
        <dbReference type="Proteomes" id="UP001241988"/>
    </source>
</evidence>
<reference evidence="1 2" key="1">
    <citation type="submission" date="2023-07" db="EMBL/GenBank/DDBJ databases">
        <title>Genomic Encyclopedia of Type Strains, Phase IV (KMG-IV): sequencing the most valuable type-strain genomes for metagenomic binning, comparative biology and taxonomic classification.</title>
        <authorList>
            <person name="Goeker M."/>
        </authorList>
    </citation>
    <scope>NUCLEOTIDE SEQUENCE [LARGE SCALE GENOMIC DNA]</scope>
    <source>
        <strain evidence="1 2">DSM 16419</strain>
    </source>
</reference>
<proteinExistence type="predicted"/>
<protein>
    <submittedName>
        <fullName evidence="1">Uncharacterized protein</fullName>
    </submittedName>
</protein>
<dbReference type="RefSeq" id="WP_308785794.1">
    <property type="nucleotide sequence ID" value="NZ_JAUSWB010000001.1"/>
</dbReference>
<accession>A0ABU0GQ74</accession>
<comment type="caution">
    <text evidence="1">The sequence shown here is derived from an EMBL/GenBank/DDBJ whole genome shotgun (WGS) entry which is preliminary data.</text>
</comment>